<feature type="domain" description="Glycosyl hydrolase family 38 C-terminal" evidence="1">
    <location>
        <begin position="55"/>
        <end position="293"/>
    </location>
</feature>
<dbReference type="GO" id="GO:0030246">
    <property type="term" value="F:carbohydrate binding"/>
    <property type="evidence" value="ECO:0007669"/>
    <property type="project" value="InterPro"/>
</dbReference>
<accession>A0AAU9KRH7</accession>
<dbReference type="PANTHER" id="PTHR11607">
    <property type="entry name" value="ALPHA-MANNOSIDASE"/>
    <property type="match status" value="1"/>
</dbReference>
<dbReference type="EMBL" id="CAKKTJ010000119">
    <property type="protein sequence ID" value="CAH0474989.1"/>
    <property type="molecule type" value="Genomic_DNA"/>
</dbReference>
<dbReference type="Gene3D" id="2.70.98.30">
    <property type="entry name" value="Golgi alpha-mannosidase II, domain 4"/>
    <property type="match status" value="1"/>
</dbReference>
<proteinExistence type="predicted"/>
<sequence>MDDRKIITGRARHNPTADPVLVDIGRSFFGSQKRQPSDESVDRMDDRLKVTSRMGNHRMQAAISNTTGSITKLANKKKNIQIPLSLDVRYYQAFQDKGPKSGAYAFRPDSNKTHPVTGKHEAMSSLVSDVSMVELQTTSLVADDADGGLVSVPRVAFRIGHWVMLEYRMNDDDEFLEIEWTVGPVPIDDKKGKEVIMRFDAGNSIASGSTLYTDSNGLEFVKRVRNHRDTWNLTLHDNQEKVAANYFPITTGAYIKDEKRQLNLVTDRAQGAASLKDGQMEVMVHRRLLCDDNKGVGEPLNETELVYNTATKSYTTKGLTVRGNFFINVDSVDDGMRSIRSKMESQFFRPLTVYRKPVSFDVEAKVPWLTVGEFPSNVGLTTLQELSKQCLMVPLSHLYAVDEHPRLSKSATAGTKGLSLEMKGFATR</sequence>
<comment type="caution">
    <text evidence="2">The sequence shown here is derived from an EMBL/GenBank/DDBJ whole genome shotgun (WGS) entry which is preliminary data.</text>
</comment>
<dbReference type="Proteomes" id="UP001160483">
    <property type="component" value="Unassembled WGS sequence"/>
</dbReference>
<name>A0AAU9KRH7_9STRA</name>
<dbReference type="AlphaFoldDB" id="A0AAU9KRH7"/>
<dbReference type="Gene3D" id="2.60.40.1360">
    <property type="match status" value="1"/>
</dbReference>
<dbReference type="InterPro" id="IPR050843">
    <property type="entry name" value="Glycosyl_Hydrlase_38"/>
</dbReference>
<dbReference type="PANTHER" id="PTHR11607:SF3">
    <property type="entry name" value="LYSOSOMAL ALPHA-MANNOSIDASE"/>
    <property type="match status" value="1"/>
</dbReference>
<evidence type="ECO:0000313" key="3">
    <source>
        <dbReference type="Proteomes" id="UP001160483"/>
    </source>
</evidence>
<evidence type="ECO:0000259" key="1">
    <source>
        <dbReference type="Pfam" id="PF07748"/>
    </source>
</evidence>
<organism evidence="2 3">
    <name type="scientific">Peronospora belbahrii</name>
    <dbReference type="NCBI Taxonomy" id="622444"/>
    <lineage>
        <taxon>Eukaryota</taxon>
        <taxon>Sar</taxon>
        <taxon>Stramenopiles</taxon>
        <taxon>Oomycota</taxon>
        <taxon>Peronosporomycetes</taxon>
        <taxon>Peronosporales</taxon>
        <taxon>Peronosporaceae</taxon>
        <taxon>Peronospora</taxon>
    </lineage>
</organism>
<dbReference type="SUPFAM" id="SSF74650">
    <property type="entry name" value="Galactose mutarotase-like"/>
    <property type="match status" value="1"/>
</dbReference>
<dbReference type="InterPro" id="IPR011682">
    <property type="entry name" value="Glyco_hydro_38_C"/>
</dbReference>
<dbReference type="InterPro" id="IPR011013">
    <property type="entry name" value="Gal_mutarotase_sf_dom"/>
</dbReference>
<evidence type="ECO:0000313" key="2">
    <source>
        <dbReference type="EMBL" id="CAH0474989.1"/>
    </source>
</evidence>
<protein>
    <recommendedName>
        <fullName evidence="1">Glycosyl hydrolase family 38 C-terminal domain-containing protein</fullName>
    </recommendedName>
</protein>
<reference evidence="2" key="1">
    <citation type="submission" date="2021-11" db="EMBL/GenBank/DDBJ databases">
        <authorList>
            <person name="Islam A."/>
            <person name="Islam S."/>
            <person name="Flora M.S."/>
            <person name="Rahman M."/>
            <person name="Ziaur R.M."/>
            <person name="Epstein J.H."/>
            <person name="Hassan M."/>
            <person name="Klassen M."/>
            <person name="Woodard K."/>
            <person name="Webb A."/>
            <person name="Webby R.J."/>
            <person name="El Zowalaty M.E."/>
        </authorList>
    </citation>
    <scope>NUCLEOTIDE SEQUENCE</scope>
    <source>
        <strain evidence="2">Pbs3</strain>
    </source>
</reference>
<dbReference type="Pfam" id="PF07748">
    <property type="entry name" value="Glyco_hydro_38C"/>
    <property type="match status" value="1"/>
</dbReference>
<dbReference type="GO" id="GO:0004559">
    <property type="term" value="F:alpha-mannosidase activity"/>
    <property type="evidence" value="ECO:0007669"/>
    <property type="project" value="InterPro"/>
</dbReference>
<gene>
    <name evidence="2" type="ORF">PBS003_LOCUS1825</name>
</gene>
<dbReference type="GO" id="GO:0006013">
    <property type="term" value="P:mannose metabolic process"/>
    <property type="evidence" value="ECO:0007669"/>
    <property type="project" value="InterPro"/>
</dbReference>